<proteinExistence type="predicted"/>
<dbReference type="Pfam" id="PF10720">
    <property type="entry name" value="DUF2515"/>
    <property type="match status" value="1"/>
</dbReference>
<evidence type="ECO:0000313" key="2">
    <source>
        <dbReference type="Proteomes" id="UP000032247"/>
    </source>
</evidence>
<dbReference type="RefSeq" id="WP_043857710.1">
    <property type="nucleotide sequence ID" value="NZ_JAHHXT010000001.1"/>
</dbReference>
<reference evidence="1 2" key="1">
    <citation type="submission" date="2014-12" db="EMBL/GenBank/DDBJ databases">
        <title>Comparative genome analysis of Bacillus coagulans HM-08, Clostridium butyricum HM-68, Bacillus subtilis HM-66 and Bacillus licheniformis BL-09.</title>
        <authorList>
            <person name="Zhang H."/>
        </authorList>
    </citation>
    <scope>NUCLEOTIDE SEQUENCE [LARGE SCALE GENOMIC DNA]</scope>
    <source>
        <strain evidence="1 2">HM-66</strain>
    </source>
</reference>
<dbReference type="PATRIC" id="fig|1423.173.peg.2008"/>
<protein>
    <recommendedName>
        <fullName evidence="3">DUF2515 domain-containing protein</fullName>
    </recommendedName>
</protein>
<sequence>MNVQEQQTIRKLLSRIERQTKIKNADNISRTNAYKAFYDRHPEIKWSLLASFVSRNAGWSMTDLKGSLFQLGLRERQQKWFFLAYERANWLIFSDAYPQLLLYHWSKRVGKPLFHLLHVFGVSQFMSEEWTRFWHERNTERLMYALIINEQNTIQTPIIQNPSFKKNVFDTIPFYLSDWFHFNTVIFPSSNGFLYGISVKRFSKAEERIRLGKQLSQLLFKPELFSSFYHFLHTVPHTGSRFDMEKMIGITKRTSPMLRTCYPELIHSLDGTKTDWFHGKIKKTFFRREELPKQIELTDWYLHKKRQLHALFAVEQWLKK</sequence>
<name>A0A0D1JFX5_BACIU</name>
<gene>
    <name evidence="1" type="ORF">SC09_Contig24orf00315</name>
</gene>
<dbReference type="STRING" id="483913.AN935_10855"/>
<dbReference type="EMBL" id="JXBC01000003">
    <property type="protein sequence ID" value="KIU11359.1"/>
    <property type="molecule type" value="Genomic_DNA"/>
</dbReference>
<dbReference type="InterPro" id="IPR019658">
    <property type="entry name" value="DUF2515"/>
</dbReference>
<comment type="caution">
    <text evidence="1">The sequence shown here is derived from an EMBL/GenBank/DDBJ whole genome shotgun (WGS) entry which is preliminary data.</text>
</comment>
<dbReference type="Proteomes" id="UP000032247">
    <property type="component" value="Unassembled WGS sequence"/>
</dbReference>
<organism evidence="1 2">
    <name type="scientific">Bacillus subtilis</name>
    <dbReference type="NCBI Taxonomy" id="1423"/>
    <lineage>
        <taxon>Bacteria</taxon>
        <taxon>Bacillati</taxon>
        <taxon>Bacillota</taxon>
        <taxon>Bacilli</taxon>
        <taxon>Bacillales</taxon>
        <taxon>Bacillaceae</taxon>
        <taxon>Bacillus</taxon>
    </lineage>
</organism>
<evidence type="ECO:0000313" key="1">
    <source>
        <dbReference type="EMBL" id="KIU11359.1"/>
    </source>
</evidence>
<accession>A0A0D1JFX5</accession>
<evidence type="ECO:0008006" key="3">
    <source>
        <dbReference type="Google" id="ProtNLM"/>
    </source>
</evidence>
<dbReference type="AlphaFoldDB" id="A0A0D1JFX5"/>